<sequence length="309" mass="33514">MGRRKSSAASGLAALFILCVASLALFTVYVKEGDCVQRGGCGPLHTVQLGASEVLQPLRSVFATAFEPARQTGERVMGAFDDSEERRLREELQEAEALVADTSRLERENAELRELLEGQRAYYEYGPLAQVVAPVGDQFTQRIVINVGTEDGVEPNRPVVIGESTLIGRTTEVSNHTAQVMLVTDQMFHAGVRIIPPTRFDPASGEISPAVTADDVSYGQGLLETDLEGYFGVGLVSQSARAEEGDYVVTSGRAGDKELLFPPGLYVGKVESVSSQDYDQFKNIVVEPAMDPQDLQEVRVITDWAGRNG</sequence>
<evidence type="ECO:0000313" key="8">
    <source>
        <dbReference type="EMBL" id="CAA9436348.1"/>
    </source>
</evidence>
<dbReference type="NCBIfam" id="TIGR00219">
    <property type="entry name" value="mreC"/>
    <property type="match status" value="1"/>
</dbReference>
<dbReference type="InterPro" id="IPR042177">
    <property type="entry name" value="Cell/Rod_1"/>
</dbReference>
<evidence type="ECO:0000256" key="4">
    <source>
        <dbReference type="ARBA" id="ARBA00032089"/>
    </source>
</evidence>
<evidence type="ECO:0000259" key="7">
    <source>
        <dbReference type="Pfam" id="PF04085"/>
    </source>
</evidence>
<dbReference type="Pfam" id="PF04085">
    <property type="entry name" value="MreC"/>
    <property type="match status" value="1"/>
</dbReference>
<dbReference type="InterPro" id="IPR055342">
    <property type="entry name" value="MreC_beta-barrel_core"/>
</dbReference>
<proteinExistence type="inferred from homology"/>
<dbReference type="EMBL" id="CADCVA010000320">
    <property type="protein sequence ID" value="CAA9436348.1"/>
    <property type="molecule type" value="Genomic_DNA"/>
</dbReference>
<evidence type="ECO:0000256" key="3">
    <source>
        <dbReference type="ARBA" id="ARBA00022960"/>
    </source>
</evidence>
<dbReference type="PANTHER" id="PTHR34138:SF1">
    <property type="entry name" value="CELL SHAPE-DETERMINING PROTEIN MREC"/>
    <property type="match status" value="1"/>
</dbReference>
<evidence type="ECO:0000256" key="6">
    <source>
        <dbReference type="SAM" id="Coils"/>
    </source>
</evidence>
<feature type="coiled-coil region" evidence="6">
    <location>
        <begin position="85"/>
        <end position="115"/>
    </location>
</feature>
<name>A0A6J4QAH7_9ACTN</name>
<dbReference type="GO" id="GO:0005886">
    <property type="term" value="C:plasma membrane"/>
    <property type="evidence" value="ECO:0007669"/>
    <property type="project" value="TreeGrafter"/>
</dbReference>
<dbReference type="PANTHER" id="PTHR34138">
    <property type="entry name" value="CELL SHAPE-DETERMINING PROTEIN MREC"/>
    <property type="match status" value="1"/>
</dbReference>
<accession>A0A6J4QAH7</accession>
<dbReference type="InterPro" id="IPR042175">
    <property type="entry name" value="Cell/Rod_MreC_2"/>
</dbReference>
<comment type="similarity">
    <text evidence="1 5">Belongs to the MreC family.</text>
</comment>
<dbReference type="GO" id="GO:0008360">
    <property type="term" value="P:regulation of cell shape"/>
    <property type="evidence" value="ECO:0007669"/>
    <property type="project" value="UniProtKB-KW"/>
</dbReference>
<evidence type="ECO:0000256" key="2">
    <source>
        <dbReference type="ARBA" id="ARBA00013855"/>
    </source>
</evidence>
<keyword evidence="6" id="KW-0175">Coiled coil</keyword>
<comment type="function">
    <text evidence="5">Involved in formation and maintenance of cell shape.</text>
</comment>
<evidence type="ECO:0000256" key="1">
    <source>
        <dbReference type="ARBA" id="ARBA00009369"/>
    </source>
</evidence>
<organism evidence="8">
    <name type="scientific">uncultured Rubrobacteraceae bacterium</name>
    <dbReference type="NCBI Taxonomy" id="349277"/>
    <lineage>
        <taxon>Bacteria</taxon>
        <taxon>Bacillati</taxon>
        <taxon>Actinomycetota</taxon>
        <taxon>Rubrobacteria</taxon>
        <taxon>Rubrobacterales</taxon>
        <taxon>Rubrobacteraceae</taxon>
        <taxon>environmental samples</taxon>
    </lineage>
</organism>
<keyword evidence="3 5" id="KW-0133">Cell shape</keyword>
<dbReference type="AlphaFoldDB" id="A0A6J4QAH7"/>
<dbReference type="PIRSF" id="PIRSF038471">
    <property type="entry name" value="MreC"/>
    <property type="match status" value="1"/>
</dbReference>
<dbReference type="Gene3D" id="2.40.10.340">
    <property type="entry name" value="Rod shape-determining protein MreC, domain 1"/>
    <property type="match status" value="1"/>
</dbReference>
<protein>
    <recommendedName>
        <fullName evidence="2 5">Cell shape-determining protein MreC</fullName>
    </recommendedName>
    <alternativeName>
        <fullName evidence="4 5">Cell shape protein MreC</fullName>
    </alternativeName>
</protein>
<reference evidence="8" key="1">
    <citation type="submission" date="2020-02" db="EMBL/GenBank/DDBJ databases">
        <authorList>
            <person name="Meier V. D."/>
        </authorList>
    </citation>
    <scope>NUCLEOTIDE SEQUENCE</scope>
    <source>
        <strain evidence="8">AVDCRST_MAG82</strain>
    </source>
</reference>
<dbReference type="InterPro" id="IPR007221">
    <property type="entry name" value="MreC"/>
</dbReference>
<feature type="domain" description="Rod shape-determining protein MreC beta-barrel core" evidence="7">
    <location>
        <begin position="131"/>
        <end position="301"/>
    </location>
</feature>
<evidence type="ECO:0000256" key="5">
    <source>
        <dbReference type="PIRNR" id="PIRNR038471"/>
    </source>
</evidence>
<dbReference type="Gene3D" id="2.40.10.350">
    <property type="entry name" value="Rod shape-determining protein MreC, domain 2"/>
    <property type="match status" value="1"/>
</dbReference>
<gene>
    <name evidence="8" type="ORF">AVDCRST_MAG82-2503</name>
</gene>